<comment type="caution">
    <text evidence="3">The sequence shown here is derived from an EMBL/GenBank/DDBJ whole genome shotgun (WGS) entry which is preliminary data.</text>
</comment>
<feature type="coiled-coil region" evidence="1">
    <location>
        <begin position="386"/>
        <end position="413"/>
    </location>
</feature>
<dbReference type="Proteomes" id="UP001501842">
    <property type="component" value="Unassembled WGS sequence"/>
</dbReference>
<gene>
    <name evidence="3" type="ORF">GCM10010439_04200</name>
</gene>
<evidence type="ECO:0000256" key="1">
    <source>
        <dbReference type="SAM" id="Coils"/>
    </source>
</evidence>
<evidence type="ECO:0000313" key="3">
    <source>
        <dbReference type="EMBL" id="GAA2719187.1"/>
    </source>
</evidence>
<dbReference type="RefSeq" id="WP_344448351.1">
    <property type="nucleotide sequence ID" value="NZ_BAAATZ010000002.1"/>
</dbReference>
<feature type="domain" description="Band 7" evidence="2">
    <location>
        <begin position="175"/>
        <end position="406"/>
    </location>
</feature>
<dbReference type="Pfam" id="PF01145">
    <property type="entry name" value="Band_7"/>
    <property type="match status" value="1"/>
</dbReference>
<protein>
    <recommendedName>
        <fullName evidence="2">Band 7 domain-containing protein</fullName>
    </recommendedName>
</protein>
<dbReference type="InterPro" id="IPR001107">
    <property type="entry name" value="Band_7"/>
</dbReference>
<sequence>MAAVLTVLFLLALCGVAVYVLRDSVERIPAGHVGVQHRRFGRRQPKEFSRVAVYGAPGPQAELLSANAYYLRPTYLYRIEHFPQTYVPPGTIGVVVAKVGRVPPPGMRVAPFVECDHFQDGAAFLRNGGQQGRQLQVLGSGSYDINPYVFDVITVADLADRPDVGLVPDDLREIKINVGETGVVITRLGTAHRGDSSYLGRFVPGHHSFQHPWVFLNGGGELGVQSETLPEAGYYFINPWFATVVKIPTKNLIMEWTKDDKSASNLDASLEQIELDVQGYRVRLDMNQTLRIPAEAAPRLVRMFGEASRNNELKTPVQQFVEKELSSTVTSYFRKISASYTIFDFITKYDELSAALFREVQQALAQHGIEAVATTLDGYECEPEDMNQLRRAIAIQKEQYKLEEAKLAALEAELVNTGVYTRIEQQKLIVEAERRKLELIQIQGLVELLGPEQVAMERILSELVKMGVPQVIASGGSGEMAQALLQVMPFAQARDMMLALAQGAGERLGAAEEPQAIEAREEPAGE</sequence>
<proteinExistence type="predicted"/>
<name>A0ABP6G9E8_9ACTN</name>
<dbReference type="EMBL" id="BAAATZ010000002">
    <property type="protein sequence ID" value="GAA2719187.1"/>
    <property type="molecule type" value="Genomic_DNA"/>
</dbReference>
<organism evidence="3 4">
    <name type="scientific">Actinocorallia aurantiaca</name>
    <dbReference type="NCBI Taxonomy" id="46204"/>
    <lineage>
        <taxon>Bacteria</taxon>
        <taxon>Bacillati</taxon>
        <taxon>Actinomycetota</taxon>
        <taxon>Actinomycetes</taxon>
        <taxon>Streptosporangiales</taxon>
        <taxon>Thermomonosporaceae</taxon>
        <taxon>Actinocorallia</taxon>
    </lineage>
</organism>
<keyword evidence="4" id="KW-1185">Reference proteome</keyword>
<reference evidence="4" key="1">
    <citation type="journal article" date="2019" name="Int. J. Syst. Evol. Microbiol.">
        <title>The Global Catalogue of Microorganisms (GCM) 10K type strain sequencing project: providing services to taxonomists for standard genome sequencing and annotation.</title>
        <authorList>
            <consortium name="The Broad Institute Genomics Platform"/>
            <consortium name="The Broad Institute Genome Sequencing Center for Infectious Disease"/>
            <person name="Wu L."/>
            <person name="Ma J."/>
        </authorList>
    </citation>
    <scope>NUCLEOTIDE SEQUENCE [LARGE SCALE GENOMIC DNA]</scope>
    <source>
        <strain evidence="4">JCM 8201</strain>
    </source>
</reference>
<accession>A0ABP6G9E8</accession>
<keyword evidence="1" id="KW-0175">Coiled coil</keyword>
<evidence type="ECO:0000313" key="4">
    <source>
        <dbReference type="Proteomes" id="UP001501842"/>
    </source>
</evidence>
<evidence type="ECO:0000259" key="2">
    <source>
        <dbReference type="Pfam" id="PF01145"/>
    </source>
</evidence>